<name>A0A8A4TND4_SULCO</name>
<dbReference type="Proteomes" id="UP000663929">
    <property type="component" value="Chromosome"/>
</dbReference>
<dbReference type="EMBL" id="CP071793">
    <property type="protein sequence ID" value="QTD51063.1"/>
    <property type="molecule type" value="Genomic_DNA"/>
</dbReference>
<evidence type="ECO:0000313" key="2">
    <source>
        <dbReference type="Proteomes" id="UP000663929"/>
    </source>
</evidence>
<dbReference type="AlphaFoldDB" id="A0A8A4TND4"/>
<reference evidence="1" key="1">
    <citation type="submission" date="2021-03" db="EMBL/GenBank/DDBJ databases">
        <title>Acanthopleuribacteraceae sp. M133.</title>
        <authorList>
            <person name="Wang G."/>
        </authorList>
    </citation>
    <scope>NUCLEOTIDE SEQUENCE</scope>
    <source>
        <strain evidence="1">M133</strain>
    </source>
</reference>
<evidence type="ECO:0000313" key="1">
    <source>
        <dbReference type="EMBL" id="QTD51063.1"/>
    </source>
</evidence>
<sequence>MTNFNSLYLFLSEHIRGYPLNREKVEAVDDLPESVREFWKCIGYHSAFKPVLAPLPPPDHRKVPKQRTAMAKMGLNEAMLPERPLVLAHDTFSAWYLDMDDSEDDPSVWGFNSDMEKPEIISPSFAAFATQQLATIALENLPRLELEPVHAFKGEILFEGLNSKLIEHNHVVIVPFDDSKQVVDHRVILHFTTMADLVDFCEWDELELTWLCGYLDPGQGTKKLSTIRFEGLSDETLDPIATLSAEDGEVKVLVHQNEGLNGWMTREYYEPDDPSEEVLLTTDSASASAYIDWLEALGGKILERNNKPYKKKKGSK</sequence>
<dbReference type="KEGG" id="scor:J3U87_01220"/>
<dbReference type="InterPro" id="IPR037883">
    <property type="entry name" value="Knr4/Smi1-like_sf"/>
</dbReference>
<accession>A0A8A4TND4</accession>
<dbReference type="SUPFAM" id="SSF160631">
    <property type="entry name" value="SMI1/KNR4-like"/>
    <property type="match status" value="1"/>
</dbReference>
<gene>
    <name evidence="1" type="ORF">J3U87_01220</name>
</gene>
<protein>
    <recommendedName>
        <fullName evidence="3">SMI1/KNR4 family protein</fullName>
    </recommendedName>
</protein>
<dbReference type="RefSeq" id="WP_237381199.1">
    <property type="nucleotide sequence ID" value="NZ_CP071793.1"/>
</dbReference>
<proteinExistence type="predicted"/>
<keyword evidence="2" id="KW-1185">Reference proteome</keyword>
<evidence type="ECO:0008006" key="3">
    <source>
        <dbReference type="Google" id="ProtNLM"/>
    </source>
</evidence>
<organism evidence="1 2">
    <name type="scientific">Sulfidibacter corallicola</name>
    <dbReference type="NCBI Taxonomy" id="2818388"/>
    <lineage>
        <taxon>Bacteria</taxon>
        <taxon>Pseudomonadati</taxon>
        <taxon>Acidobacteriota</taxon>
        <taxon>Holophagae</taxon>
        <taxon>Acanthopleuribacterales</taxon>
        <taxon>Acanthopleuribacteraceae</taxon>
        <taxon>Sulfidibacter</taxon>
    </lineage>
</organism>